<evidence type="ECO:0000313" key="2">
    <source>
        <dbReference type="Proteomes" id="UP001497744"/>
    </source>
</evidence>
<evidence type="ECO:0000313" key="1">
    <source>
        <dbReference type="EMBL" id="GIX62393.1"/>
    </source>
</evidence>
<reference evidence="1 2" key="1">
    <citation type="submission" date="2021-06" db="EMBL/GenBank/DDBJ databases">
        <title>Genome sequence of Babesia caballi.</title>
        <authorList>
            <person name="Yamagishi J."/>
            <person name="Kidaka T."/>
            <person name="Ochi A."/>
        </authorList>
    </citation>
    <scope>NUCLEOTIDE SEQUENCE [LARGE SCALE GENOMIC DNA]</scope>
    <source>
        <strain evidence="1">USDA-D6B2</strain>
    </source>
</reference>
<protein>
    <submittedName>
        <fullName evidence="1">Variant erythrocyte surface antigen-1 family protein</fullName>
    </submittedName>
</protein>
<name>A0AAV4LQY0_BABCB</name>
<comment type="caution">
    <text evidence="1">The sequence shown here is derived from an EMBL/GenBank/DDBJ whole genome shotgun (WGS) entry which is preliminary data.</text>
</comment>
<gene>
    <name evidence="1" type="ORF">BcabD6B2_18280</name>
</gene>
<dbReference type="RefSeq" id="XP_067714462.1">
    <property type="nucleotide sequence ID" value="XM_067858361.1"/>
</dbReference>
<keyword evidence="2" id="KW-1185">Reference proteome</keyword>
<dbReference type="Proteomes" id="UP001497744">
    <property type="component" value="Unassembled WGS sequence"/>
</dbReference>
<accession>A0AAV4LQY0</accession>
<dbReference type="EMBL" id="BPLF01000002">
    <property type="protein sequence ID" value="GIX62393.1"/>
    <property type="molecule type" value="Genomic_DNA"/>
</dbReference>
<organism evidence="1 2">
    <name type="scientific">Babesia caballi</name>
    <dbReference type="NCBI Taxonomy" id="5871"/>
    <lineage>
        <taxon>Eukaryota</taxon>
        <taxon>Sar</taxon>
        <taxon>Alveolata</taxon>
        <taxon>Apicomplexa</taxon>
        <taxon>Aconoidasida</taxon>
        <taxon>Piroplasmida</taxon>
        <taxon>Babesiidae</taxon>
        <taxon>Babesia</taxon>
    </lineage>
</organism>
<dbReference type="AlphaFoldDB" id="A0AAV4LQY0"/>
<dbReference type="GeneID" id="94193874"/>
<sequence>MTGHGALGDFFQTMGYDTWKELGNYKSGSQIAEHLESSHHGFDELSAAYQGASEKSYDAFLRTLEQRGPQQKISCPLTNCMRFCYEYLKSKQKERAITNAINDVKDALVALSTSRDISTTNDFSDLKQKIGTLLGKIHGFNPNHGSSRPGSSGTVSAIPVPKNLKEAIDWVLWMPADDLQGGEEGKEAIKILATKILTMLLRISLNGVQAATLLQGDIGEYGSNFQNYQPIVSLRKGVKDFIGYSNGVLNGNGIGARGVYLPAYSANSPFVQSLKANEEKIAKVFIGFIPLLFFGLTFLYWQCSNDGEWSKGTLSNGPLRQFLAEMGFTQGLNEFKSCAQITDMFSTFNEFKSAGSSNIDYFAFLKKVESATKSMLNTQPTSVPLGALYYFVFEYLKTKISNSSLRTVNVTPKSVEDVNKTLKGLSSAVKSLIPQDSEKLSNAYQKLLDQIRSALEQPQQETPAAEAVGAAANTAAASHAGSAGEHPASSQVQSSSGGAAAGSIFGVGAVGAGAAYSLDLFGLKVLYPPLSTSPIITGAGILPASVARHKVGNAVLNFVIRFLEVLCGIETINDSGHKQKVLEVIGKLRKCLGTGKVPEGFQQLVDGIAKKADGIDRKVLKSSQGKLKEVFTQLKVIKPEEMGTSISSESQAVEAFLGKVDNALKEDSSVYFKTYCEKLAALLKNNEITSKVQKDQKP</sequence>
<proteinExistence type="predicted"/>